<dbReference type="EMBL" id="LAZR01012948">
    <property type="protein sequence ID" value="KKM24326.1"/>
    <property type="molecule type" value="Genomic_DNA"/>
</dbReference>
<protein>
    <submittedName>
        <fullName evidence="1">Uncharacterized protein</fullName>
    </submittedName>
</protein>
<sequence length="46" mass="5406">MNHANAVNNVEWALQEAYKMAVHMRGITDWSKVNDKVEENKLIEDY</sequence>
<gene>
    <name evidence="1" type="ORF">LCGC14_1606360</name>
</gene>
<comment type="caution">
    <text evidence="1">The sequence shown here is derived from an EMBL/GenBank/DDBJ whole genome shotgun (WGS) entry which is preliminary data.</text>
</comment>
<name>A0A0F9I9P1_9ZZZZ</name>
<organism evidence="1">
    <name type="scientific">marine sediment metagenome</name>
    <dbReference type="NCBI Taxonomy" id="412755"/>
    <lineage>
        <taxon>unclassified sequences</taxon>
        <taxon>metagenomes</taxon>
        <taxon>ecological metagenomes</taxon>
    </lineage>
</organism>
<evidence type="ECO:0000313" key="1">
    <source>
        <dbReference type="EMBL" id="KKM24326.1"/>
    </source>
</evidence>
<dbReference type="AlphaFoldDB" id="A0A0F9I9P1"/>
<proteinExistence type="predicted"/>
<reference evidence="1" key="1">
    <citation type="journal article" date="2015" name="Nature">
        <title>Complex archaea that bridge the gap between prokaryotes and eukaryotes.</title>
        <authorList>
            <person name="Spang A."/>
            <person name="Saw J.H."/>
            <person name="Jorgensen S.L."/>
            <person name="Zaremba-Niedzwiedzka K."/>
            <person name="Martijn J."/>
            <person name="Lind A.E."/>
            <person name="van Eijk R."/>
            <person name="Schleper C."/>
            <person name="Guy L."/>
            <person name="Ettema T.J."/>
        </authorList>
    </citation>
    <scope>NUCLEOTIDE SEQUENCE</scope>
</reference>
<accession>A0A0F9I9P1</accession>
<feature type="non-terminal residue" evidence="1">
    <location>
        <position position="46"/>
    </location>
</feature>